<evidence type="ECO:0000313" key="2">
    <source>
        <dbReference type="EMBL" id="KAL3622569.1"/>
    </source>
</evidence>
<organism evidence="2 3">
    <name type="scientific">Castilleja foliolosa</name>
    <dbReference type="NCBI Taxonomy" id="1961234"/>
    <lineage>
        <taxon>Eukaryota</taxon>
        <taxon>Viridiplantae</taxon>
        <taxon>Streptophyta</taxon>
        <taxon>Embryophyta</taxon>
        <taxon>Tracheophyta</taxon>
        <taxon>Spermatophyta</taxon>
        <taxon>Magnoliopsida</taxon>
        <taxon>eudicotyledons</taxon>
        <taxon>Gunneridae</taxon>
        <taxon>Pentapetalae</taxon>
        <taxon>asterids</taxon>
        <taxon>lamiids</taxon>
        <taxon>Lamiales</taxon>
        <taxon>Orobanchaceae</taxon>
        <taxon>Pedicularideae</taxon>
        <taxon>Castillejinae</taxon>
        <taxon>Castilleja</taxon>
    </lineage>
</organism>
<accession>A0ABD3BZS6</accession>
<feature type="compositionally biased region" description="Polar residues" evidence="1">
    <location>
        <begin position="25"/>
        <end position="36"/>
    </location>
</feature>
<gene>
    <name evidence="2" type="ORF">CASFOL_033980</name>
</gene>
<name>A0ABD3BZS6_9LAMI</name>
<sequence length="172" mass="18788">MADVKPVGEGAELPEKRKLDIPSPVSKSLEVNNDESNSNKRPKTEVPSRKNGSISPAEEPEEEDEENGSDEDGDEDIPEEPKIVDRKGKGIMIDDKGKGKMLEDSEDDDSDDDDSSSDDSDSDFSDGLDESDWEDDPLAEVDLDNILPSRTRRPQAQSGVRIGGFPDKGNNV</sequence>
<proteinExistence type="predicted"/>
<evidence type="ECO:0008006" key="4">
    <source>
        <dbReference type="Google" id="ProtNLM"/>
    </source>
</evidence>
<feature type="compositionally biased region" description="Acidic residues" evidence="1">
    <location>
        <begin position="104"/>
        <end position="143"/>
    </location>
</feature>
<dbReference type="EMBL" id="JAVIJP010000060">
    <property type="protein sequence ID" value="KAL3622569.1"/>
    <property type="molecule type" value="Genomic_DNA"/>
</dbReference>
<dbReference type="AlphaFoldDB" id="A0ABD3BZS6"/>
<protein>
    <recommendedName>
        <fullName evidence="4">Histone chaperone domain-containing protein</fullName>
    </recommendedName>
</protein>
<keyword evidence="3" id="KW-1185">Reference proteome</keyword>
<feature type="compositionally biased region" description="Basic and acidic residues" evidence="1">
    <location>
        <begin position="79"/>
        <end position="103"/>
    </location>
</feature>
<evidence type="ECO:0000256" key="1">
    <source>
        <dbReference type="SAM" id="MobiDB-lite"/>
    </source>
</evidence>
<feature type="compositionally biased region" description="Acidic residues" evidence="1">
    <location>
        <begin position="58"/>
        <end position="78"/>
    </location>
</feature>
<feature type="region of interest" description="Disordered" evidence="1">
    <location>
        <begin position="1"/>
        <end position="172"/>
    </location>
</feature>
<dbReference type="PANTHER" id="PTHR36899:SF3">
    <property type="entry name" value="F13K23.8 PROTEIN"/>
    <property type="match status" value="1"/>
</dbReference>
<comment type="caution">
    <text evidence="2">The sequence shown here is derived from an EMBL/GenBank/DDBJ whole genome shotgun (WGS) entry which is preliminary data.</text>
</comment>
<dbReference type="PANTHER" id="PTHR36899">
    <property type="entry name" value="OS04G0395700 PROTEIN"/>
    <property type="match status" value="1"/>
</dbReference>
<evidence type="ECO:0000313" key="3">
    <source>
        <dbReference type="Proteomes" id="UP001632038"/>
    </source>
</evidence>
<dbReference type="Proteomes" id="UP001632038">
    <property type="component" value="Unassembled WGS sequence"/>
</dbReference>
<reference evidence="3" key="1">
    <citation type="journal article" date="2024" name="IScience">
        <title>Strigolactones Initiate the Formation of Haustorium-like Structures in Castilleja.</title>
        <authorList>
            <person name="Buerger M."/>
            <person name="Peterson D."/>
            <person name="Chory J."/>
        </authorList>
    </citation>
    <scope>NUCLEOTIDE SEQUENCE [LARGE SCALE GENOMIC DNA]</scope>
</reference>